<organism evidence="2 3">
    <name type="scientific">Ascaris lumbricoides</name>
    <name type="common">Giant roundworm</name>
    <dbReference type="NCBI Taxonomy" id="6252"/>
    <lineage>
        <taxon>Eukaryota</taxon>
        <taxon>Metazoa</taxon>
        <taxon>Ecdysozoa</taxon>
        <taxon>Nematoda</taxon>
        <taxon>Chromadorea</taxon>
        <taxon>Rhabditida</taxon>
        <taxon>Spirurina</taxon>
        <taxon>Ascaridomorpha</taxon>
        <taxon>Ascaridoidea</taxon>
        <taxon>Ascarididae</taxon>
        <taxon>Ascaris</taxon>
    </lineage>
</organism>
<accession>A0A0M3HXE0</accession>
<evidence type="ECO:0000256" key="1">
    <source>
        <dbReference type="SAM" id="MobiDB-lite"/>
    </source>
</evidence>
<protein>
    <submittedName>
        <fullName evidence="3">HTH araC/xylS-type domain-containing protein</fullName>
    </submittedName>
</protein>
<dbReference type="Proteomes" id="UP000036681">
    <property type="component" value="Unplaced"/>
</dbReference>
<sequence length="102" mass="11147">MFEAPTSTADFELAAMAALHPLSLKARFRSAFKGLKPNQTSGTMKPGSGSSVSRGPPMPATSTPTPAAPAFVKVTDCFKYLSYVFSLYLKFRVLRDRMLIIR</sequence>
<proteinExistence type="predicted"/>
<evidence type="ECO:0000313" key="3">
    <source>
        <dbReference type="WBParaSite" id="ALUE_0000796801-mRNA-1"/>
    </source>
</evidence>
<keyword evidence="2" id="KW-1185">Reference proteome</keyword>
<name>A0A0M3HXE0_ASCLU</name>
<dbReference type="WBParaSite" id="ALUE_0000796801-mRNA-1">
    <property type="protein sequence ID" value="ALUE_0000796801-mRNA-1"/>
    <property type="gene ID" value="ALUE_0000796801"/>
</dbReference>
<reference evidence="3" key="1">
    <citation type="submission" date="2017-02" db="UniProtKB">
        <authorList>
            <consortium name="WormBaseParasite"/>
        </authorList>
    </citation>
    <scope>IDENTIFICATION</scope>
</reference>
<evidence type="ECO:0000313" key="2">
    <source>
        <dbReference type="Proteomes" id="UP000036681"/>
    </source>
</evidence>
<feature type="compositionally biased region" description="Low complexity" evidence="1">
    <location>
        <begin position="46"/>
        <end position="65"/>
    </location>
</feature>
<dbReference type="AlphaFoldDB" id="A0A0M3HXE0"/>
<feature type="region of interest" description="Disordered" evidence="1">
    <location>
        <begin position="35"/>
        <end position="65"/>
    </location>
</feature>